<dbReference type="InterPro" id="IPR036691">
    <property type="entry name" value="Endo/exonu/phosph_ase_sf"/>
</dbReference>
<feature type="domain" description="Endonuclease/exonuclease/phosphatase" evidence="1">
    <location>
        <begin position="148"/>
        <end position="349"/>
    </location>
</feature>
<dbReference type="SUPFAM" id="SSF56219">
    <property type="entry name" value="DNase I-like"/>
    <property type="match status" value="1"/>
</dbReference>
<dbReference type="Gene3D" id="3.60.10.10">
    <property type="entry name" value="Endonuclease/exonuclease/phosphatase"/>
    <property type="match status" value="1"/>
</dbReference>
<sequence>MLCAGAAVGIESSIADLRLEDGEEDAFSLPGELDEQSTVINENEDPMSVPLVFGIGGFRFMICHLELELGWDLTLRVQVRRANTVNSIWLRDEGERGDLRKTIDNKGIMDGLELSSMECELEDDPIINEEDIDDCHGACRPEEMKIYYWNVRRLGSPQAVRRLQHMLKFHHPQIFFFMETKLNANRIEGVKRRYGFFNDVDVPAEGSRGGLSIGWNGGQLVTLKSSSKNHIDVEIQEDEESPRWHFMSFYRARDVRYKAESCNLLRRLGRNNSLPWIVGGDFNDILFAHEKQGDLPREEVRMEAFRRTLDDCQLVDIGFSSPWFTWERGLITDQNIKKRIDRRVATDGWL</sequence>
<gene>
    <name evidence="2" type="ORF">PVK06_042462</name>
</gene>
<organism evidence="2 3">
    <name type="scientific">Gossypium arboreum</name>
    <name type="common">Tree cotton</name>
    <name type="synonym">Gossypium nanking</name>
    <dbReference type="NCBI Taxonomy" id="29729"/>
    <lineage>
        <taxon>Eukaryota</taxon>
        <taxon>Viridiplantae</taxon>
        <taxon>Streptophyta</taxon>
        <taxon>Embryophyta</taxon>
        <taxon>Tracheophyta</taxon>
        <taxon>Spermatophyta</taxon>
        <taxon>Magnoliopsida</taxon>
        <taxon>eudicotyledons</taxon>
        <taxon>Gunneridae</taxon>
        <taxon>Pentapetalae</taxon>
        <taxon>rosids</taxon>
        <taxon>malvids</taxon>
        <taxon>Malvales</taxon>
        <taxon>Malvaceae</taxon>
        <taxon>Malvoideae</taxon>
        <taxon>Gossypium</taxon>
    </lineage>
</organism>
<name>A0ABR0MKS4_GOSAR</name>
<evidence type="ECO:0000259" key="1">
    <source>
        <dbReference type="Pfam" id="PF03372"/>
    </source>
</evidence>
<evidence type="ECO:0000313" key="2">
    <source>
        <dbReference type="EMBL" id="KAK5774606.1"/>
    </source>
</evidence>
<accession>A0ABR0MKS4</accession>
<dbReference type="PANTHER" id="PTHR35218:SF9">
    <property type="entry name" value="ENDONUCLEASE_EXONUCLEASE_PHOSPHATASE DOMAIN-CONTAINING PROTEIN"/>
    <property type="match status" value="1"/>
</dbReference>
<evidence type="ECO:0000313" key="3">
    <source>
        <dbReference type="Proteomes" id="UP001358586"/>
    </source>
</evidence>
<dbReference type="InterPro" id="IPR005135">
    <property type="entry name" value="Endo/exonuclease/phosphatase"/>
</dbReference>
<dbReference type="PANTHER" id="PTHR35218">
    <property type="entry name" value="RNASE H DOMAIN-CONTAINING PROTEIN"/>
    <property type="match status" value="1"/>
</dbReference>
<reference evidence="2 3" key="1">
    <citation type="submission" date="2023-03" db="EMBL/GenBank/DDBJ databases">
        <title>WGS of Gossypium arboreum.</title>
        <authorList>
            <person name="Yu D."/>
        </authorList>
    </citation>
    <scope>NUCLEOTIDE SEQUENCE [LARGE SCALE GENOMIC DNA]</scope>
    <source>
        <tissue evidence="2">Leaf</tissue>
    </source>
</reference>
<dbReference type="Pfam" id="PF03372">
    <property type="entry name" value="Exo_endo_phos"/>
    <property type="match status" value="1"/>
</dbReference>
<protein>
    <recommendedName>
        <fullName evidence="1">Endonuclease/exonuclease/phosphatase domain-containing protein</fullName>
    </recommendedName>
</protein>
<comment type="caution">
    <text evidence="2">The sequence shown here is derived from an EMBL/GenBank/DDBJ whole genome shotgun (WGS) entry which is preliminary data.</text>
</comment>
<proteinExistence type="predicted"/>
<dbReference type="Proteomes" id="UP001358586">
    <property type="component" value="Chromosome 12"/>
</dbReference>
<keyword evidence="3" id="KW-1185">Reference proteome</keyword>
<dbReference type="EMBL" id="JARKNE010000012">
    <property type="protein sequence ID" value="KAK5774606.1"/>
    <property type="molecule type" value="Genomic_DNA"/>
</dbReference>